<dbReference type="SMART" id="SM00065">
    <property type="entry name" value="GAF"/>
    <property type="match status" value="1"/>
</dbReference>
<evidence type="ECO:0000313" key="4">
    <source>
        <dbReference type="EMBL" id="MBD9362535.1"/>
    </source>
</evidence>
<dbReference type="SMART" id="SM00267">
    <property type="entry name" value="GGDEF"/>
    <property type="match status" value="1"/>
</dbReference>
<dbReference type="Gene3D" id="3.30.70.270">
    <property type="match status" value="1"/>
</dbReference>
<gene>
    <name evidence="4" type="ORF">EBB_18875</name>
</gene>
<dbReference type="InterPro" id="IPR029787">
    <property type="entry name" value="Nucleotide_cyclase"/>
</dbReference>
<dbReference type="NCBIfam" id="TIGR00254">
    <property type="entry name" value="GGDEF"/>
    <property type="match status" value="1"/>
</dbReference>
<dbReference type="InterPro" id="IPR050469">
    <property type="entry name" value="Diguanylate_Cyclase"/>
</dbReference>
<dbReference type="Pfam" id="PF00990">
    <property type="entry name" value="GGDEF"/>
    <property type="match status" value="1"/>
</dbReference>
<dbReference type="InterPro" id="IPR043128">
    <property type="entry name" value="Rev_trsase/Diguanyl_cyclase"/>
</dbReference>
<dbReference type="Proteomes" id="UP000641152">
    <property type="component" value="Unassembled WGS sequence"/>
</dbReference>
<evidence type="ECO:0000313" key="5">
    <source>
        <dbReference type="Proteomes" id="UP000641152"/>
    </source>
</evidence>
<proteinExistence type="predicted"/>
<dbReference type="PANTHER" id="PTHR45138">
    <property type="entry name" value="REGULATORY COMPONENTS OF SENSORY TRANSDUCTION SYSTEM"/>
    <property type="match status" value="1"/>
</dbReference>
<evidence type="ECO:0000259" key="3">
    <source>
        <dbReference type="PROSITE" id="PS50887"/>
    </source>
</evidence>
<dbReference type="EMBL" id="JACXST010000003">
    <property type="protein sequence ID" value="MBD9362535.1"/>
    <property type="molecule type" value="Genomic_DNA"/>
</dbReference>
<comment type="catalytic activity">
    <reaction evidence="2">
        <text>2 GTP = 3',3'-c-di-GMP + 2 diphosphate</text>
        <dbReference type="Rhea" id="RHEA:24898"/>
        <dbReference type="ChEBI" id="CHEBI:33019"/>
        <dbReference type="ChEBI" id="CHEBI:37565"/>
        <dbReference type="ChEBI" id="CHEBI:58805"/>
        <dbReference type="EC" id="2.7.7.65"/>
    </reaction>
</comment>
<protein>
    <recommendedName>
        <fullName evidence="1">diguanylate cyclase</fullName>
        <ecNumber evidence="1">2.7.7.65</ecNumber>
    </recommendedName>
</protein>
<keyword evidence="5" id="KW-1185">Reference proteome</keyword>
<dbReference type="EC" id="2.7.7.65" evidence="1"/>
<dbReference type="RefSeq" id="WP_192395305.1">
    <property type="nucleotide sequence ID" value="NZ_CAJHIU010000003.1"/>
</dbReference>
<reference evidence="4 5" key="1">
    <citation type="submission" date="2020-09" db="EMBL/GenBank/DDBJ databases">
        <title>Methylomonas albis sp. nov. and Methylomonas fluvii sp. nov.: Two cold-adapted methanotrophs from the River Elbe and an amended description of Methylovulum psychrotolerans strain Eb1.</title>
        <authorList>
            <person name="Bussmann I.K."/>
            <person name="Klings K.-W."/>
            <person name="Warnstedt J."/>
            <person name="Hoppert M."/>
            <person name="Saborowski A."/>
            <person name="Horn F."/>
            <person name="Liebner S."/>
        </authorList>
    </citation>
    <scope>NUCLEOTIDE SEQUENCE [LARGE SCALE GENOMIC DNA]</scope>
    <source>
        <strain evidence="4 5">EbB</strain>
    </source>
</reference>
<dbReference type="Pfam" id="PF13185">
    <property type="entry name" value="GAF_2"/>
    <property type="match status" value="1"/>
</dbReference>
<evidence type="ECO:0000256" key="2">
    <source>
        <dbReference type="ARBA" id="ARBA00034247"/>
    </source>
</evidence>
<name>A0ABR9DHF4_9GAMM</name>
<organism evidence="4 5">
    <name type="scientific">Methylomonas fluvii</name>
    <dbReference type="NCBI Taxonomy" id="1854564"/>
    <lineage>
        <taxon>Bacteria</taxon>
        <taxon>Pseudomonadati</taxon>
        <taxon>Pseudomonadota</taxon>
        <taxon>Gammaproteobacteria</taxon>
        <taxon>Methylococcales</taxon>
        <taxon>Methylococcaceae</taxon>
        <taxon>Methylomonas</taxon>
    </lineage>
</organism>
<dbReference type="SUPFAM" id="SSF55073">
    <property type="entry name" value="Nucleotide cyclase"/>
    <property type="match status" value="1"/>
</dbReference>
<dbReference type="PROSITE" id="PS50887">
    <property type="entry name" value="GGDEF"/>
    <property type="match status" value="1"/>
</dbReference>
<accession>A0ABR9DHF4</accession>
<dbReference type="SUPFAM" id="SSF55781">
    <property type="entry name" value="GAF domain-like"/>
    <property type="match status" value="1"/>
</dbReference>
<dbReference type="Gene3D" id="3.30.450.40">
    <property type="match status" value="1"/>
</dbReference>
<feature type="domain" description="GGDEF" evidence="3">
    <location>
        <begin position="254"/>
        <end position="393"/>
    </location>
</feature>
<sequence>MNQPSANSQDVKLAGFGVQDLLIDLVNALSAVKQLSEIDCQVDDEKALIRQALASLIQYQDMERCSFFIVDSEGLLSNVAGISVSELGNPEANVDRSLRFRVGEGLIGTAAATGVLQHCQNCHEDKRFEKTGNSNQSPGSIISVPVFTFNRTLIGVLNVSHPQAYYFNDWHIRLLEVYKNILGQLITTRRLVQHMEQQIASRTAELESLVAETNQLKDHFASMSMHDQLTGLHNRRFFYDQVEVVIAHHKRYKTGFCLLVMDIDHFKVINDRFGHLFGDQVLTGVAKALKRQVRNTDILVRFGGEEFVAIFTNTRCDSGKTFAERIRQEIKTLEWSINKEVVNLTLSIGLYCLNSDLIQSEQTPDIDQMINYADAALYQAKASGRDKTIVFGEACSDQL</sequence>
<comment type="caution">
    <text evidence="4">The sequence shown here is derived from an EMBL/GenBank/DDBJ whole genome shotgun (WGS) entry which is preliminary data.</text>
</comment>
<dbReference type="CDD" id="cd01949">
    <property type="entry name" value="GGDEF"/>
    <property type="match status" value="1"/>
</dbReference>
<dbReference type="InterPro" id="IPR029016">
    <property type="entry name" value="GAF-like_dom_sf"/>
</dbReference>
<dbReference type="InterPro" id="IPR003018">
    <property type="entry name" value="GAF"/>
</dbReference>
<dbReference type="InterPro" id="IPR000160">
    <property type="entry name" value="GGDEF_dom"/>
</dbReference>
<evidence type="ECO:0000256" key="1">
    <source>
        <dbReference type="ARBA" id="ARBA00012528"/>
    </source>
</evidence>
<dbReference type="PANTHER" id="PTHR45138:SF9">
    <property type="entry name" value="DIGUANYLATE CYCLASE DGCM-RELATED"/>
    <property type="match status" value="1"/>
</dbReference>